<accession>H8K3P6</accession>
<reference evidence="1 2" key="2">
    <citation type="journal article" date="2016" name="Int. J. Syst. Evol. Microbiol.">
        <title>Rickettsia amblyommatis sp. nov., a spotted fever group Rickettsia associated with multiple species of Amblyomma ticks in North, Central and South America.</title>
        <authorList>
            <person name="Karpathy S.E."/>
            <person name="Slater K.S."/>
            <person name="Goldsmith C.S."/>
            <person name="Nicholson W.L."/>
            <person name="Paddock C.D."/>
        </authorList>
    </citation>
    <scope>NUCLEOTIDE SEQUENCE [LARGE SCALE GENOMIC DNA]</scope>
    <source>
        <strain evidence="1 2">GAT-30V</strain>
    </source>
</reference>
<dbReference type="EMBL" id="CP003334">
    <property type="protein sequence ID" value="AFC69140.1"/>
    <property type="molecule type" value="Genomic_DNA"/>
</dbReference>
<gene>
    <name evidence="1" type="ordered locus">MCE_00490</name>
</gene>
<evidence type="ECO:0000313" key="1">
    <source>
        <dbReference type="EMBL" id="AFC69140.1"/>
    </source>
</evidence>
<sequence length="30" mass="3387">MVKQRLNEEKSEVVTNCHGLKLTTTDGKNI</sequence>
<organism evidence="1 2">
    <name type="scientific">Rickettsia amblyommatis (strain GAT-30V)</name>
    <name type="common">Rickettsia amblyommii</name>
    <dbReference type="NCBI Taxonomy" id="1105111"/>
    <lineage>
        <taxon>Bacteria</taxon>
        <taxon>Pseudomonadati</taxon>
        <taxon>Pseudomonadota</taxon>
        <taxon>Alphaproteobacteria</taxon>
        <taxon>Rickettsiales</taxon>
        <taxon>Rickettsiaceae</taxon>
        <taxon>Rickettsieae</taxon>
        <taxon>Rickettsia</taxon>
        <taxon>spotted fever group</taxon>
    </lineage>
</organism>
<proteinExistence type="predicted"/>
<dbReference type="HOGENOM" id="CLU_3405148_0_0_5"/>
<evidence type="ECO:0000313" key="2">
    <source>
        <dbReference type="Proteomes" id="UP000008005"/>
    </source>
</evidence>
<reference evidence="2" key="1">
    <citation type="submission" date="2012-02" db="EMBL/GenBank/DDBJ databases">
        <title>Complete genome sequence of Candidatus Rickettsia amblyommii strain GAT-30V.</title>
        <authorList>
            <person name="Johnson S.L."/>
            <person name="Munk A.C."/>
            <person name="Han S."/>
            <person name="Bruce D.C."/>
            <person name="Dasch G.A."/>
        </authorList>
    </citation>
    <scope>NUCLEOTIDE SEQUENCE [LARGE SCALE GENOMIC DNA]</scope>
    <source>
        <strain evidence="2">GAT-30V</strain>
    </source>
</reference>
<name>H8K3P6_RICAG</name>
<dbReference type="AlphaFoldDB" id="H8K3P6"/>
<dbReference type="KEGG" id="ram:MCE_00490"/>
<dbReference type="Proteomes" id="UP000008005">
    <property type="component" value="Chromosome"/>
</dbReference>
<protein>
    <submittedName>
        <fullName evidence="1">Prophage antirepressor</fullName>
    </submittedName>
</protein>